<comment type="caution">
    <text evidence="6">The sequence shown here is derived from an EMBL/GenBank/DDBJ whole genome shotgun (WGS) entry which is preliminary data.</text>
</comment>
<gene>
    <name evidence="6" type="ORF">ACFPM8_16665</name>
</gene>
<keyword evidence="7" id="KW-1185">Reference proteome</keyword>
<dbReference type="Pfam" id="PF00580">
    <property type="entry name" value="UvrD-helicase"/>
    <property type="match status" value="1"/>
</dbReference>
<evidence type="ECO:0000256" key="1">
    <source>
        <dbReference type="ARBA" id="ARBA00022741"/>
    </source>
</evidence>
<dbReference type="EMBL" id="JBHSMT010000028">
    <property type="protein sequence ID" value="MFC5475595.1"/>
    <property type="molecule type" value="Genomic_DNA"/>
</dbReference>
<evidence type="ECO:0000313" key="6">
    <source>
        <dbReference type="EMBL" id="MFC5475595.1"/>
    </source>
</evidence>
<dbReference type="Proteomes" id="UP001596045">
    <property type="component" value="Unassembled WGS sequence"/>
</dbReference>
<dbReference type="RefSeq" id="WP_378999032.1">
    <property type="nucleotide sequence ID" value="NZ_JBHSMT010000028.1"/>
</dbReference>
<evidence type="ECO:0000256" key="2">
    <source>
        <dbReference type="ARBA" id="ARBA00022801"/>
    </source>
</evidence>
<evidence type="ECO:0000256" key="3">
    <source>
        <dbReference type="ARBA" id="ARBA00022806"/>
    </source>
</evidence>
<feature type="domain" description="UvrD-like helicase ATP-binding" evidence="5">
    <location>
        <begin position="127"/>
        <end position="178"/>
    </location>
</feature>
<keyword evidence="1" id="KW-0547">Nucleotide-binding</keyword>
<protein>
    <submittedName>
        <fullName evidence="6">UvrD-helicase domain-containing protein</fullName>
    </submittedName>
</protein>
<evidence type="ECO:0000256" key="4">
    <source>
        <dbReference type="ARBA" id="ARBA00022840"/>
    </source>
</evidence>
<dbReference type="Gene3D" id="3.40.50.300">
    <property type="entry name" value="P-loop containing nucleotide triphosphate hydrolases"/>
    <property type="match status" value="1"/>
</dbReference>
<proteinExistence type="predicted"/>
<keyword evidence="3" id="KW-0347">Helicase</keyword>
<dbReference type="InterPro" id="IPR014016">
    <property type="entry name" value="UvrD-like_ATP-bd"/>
</dbReference>
<dbReference type="InterPro" id="IPR027417">
    <property type="entry name" value="P-loop_NTPase"/>
</dbReference>
<name>A0ABW0MC27_9BURK</name>
<accession>A0ABW0MC27</accession>
<evidence type="ECO:0000259" key="5">
    <source>
        <dbReference type="Pfam" id="PF00580"/>
    </source>
</evidence>
<organism evidence="6 7">
    <name type="scientific">Paraherbaspirillum soli</name>
    <dbReference type="NCBI Taxonomy" id="631222"/>
    <lineage>
        <taxon>Bacteria</taxon>
        <taxon>Pseudomonadati</taxon>
        <taxon>Pseudomonadota</taxon>
        <taxon>Betaproteobacteria</taxon>
        <taxon>Burkholderiales</taxon>
        <taxon>Oxalobacteraceae</taxon>
        <taxon>Paraherbaspirillum</taxon>
    </lineage>
</organism>
<evidence type="ECO:0000313" key="7">
    <source>
        <dbReference type="Proteomes" id="UP001596045"/>
    </source>
</evidence>
<dbReference type="SUPFAM" id="SSF52540">
    <property type="entry name" value="P-loop containing nucleoside triphosphate hydrolases"/>
    <property type="match status" value="1"/>
</dbReference>
<keyword evidence="2" id="KW-0378">Hydrolase</keyword>
<reference evidence="7" key="1">
    <citation type="journal article" date="2019" name="Int. J. Syst. Evol. Microbiol.">
        <title>The Global Catalogue of Microorganisms (GCM) 10K type strain sequencing project: providing services to taxonomists for standard genome sequencing and annotation.</title>
        <authorList>
            <consortium name="The Broad Institute Genomics Platform"/>
            <consortium name="The Broad Institute Genome Sequencing Center for Infectious Disease"/>
            <person name="Wu L."/>
            <person name="Ma J."/>
        </authorList>
    </citation>
    <scope>NUCLEOTIDE SEQUENCE [LARGE SCALE GENOMIC DNA]</scope>
    <source>
        <strain evidence="7">JCM 17066</strain>
    </source>
</reference>
<sequence>MANHLTLAVAGGRKTQMIAERCAQFSQKRRVAVLTYTQTNQNELKIRLAKYASGHVNIEVMGWFTFLLHHFAKPFLPLKFSGLPVPGFNFEGEPDQYATGAERFLDGGGRAYRCELPRLTHELISASKGAAIRRLECLYDEILIDEVQDFCGYDLDLLEALFTSSIHVWMVGDVRQAILSTNAKAKKNKQYRGVKILDWFRKQEQGSNLSIDEVNVTWRCRQEIADFSDGLFDSSYGFSKTESKNDVLTNHDGVFFVKPQDVPAYVREFNPQCLRDSIRSAKKYNQNFINFGAAKGSTHERVLVFPTGRMESFITKKAELPETSIGDLYVAVTRATQSAAIVLEDPGCSSISFWKP</sequence>
<keyword evidence="4" id="KW-0067">ATP-binding</keyword>